<evidence type="ECO:0000313" key="9">
    <source>
        <dbReference type="Proteomes" id="UP001285354"/>
    </source>
</evidence>
<dbReference type="PROSITE" id="PS50941">
    <property type="entry name" value="CHIT_BIND_I_2"/>
    <property type="match status" value="1"/>
</dbReference>
<gene>
    <name evidence="8" type="ORF">QTJ16_005728</name>
</gene>
<feature type="domain" description="GH18" evidence="7">
    <location>
        <begin position="1"/>
        <end position="406"/>
    </location>
</feature>
<evidence type="ECO:0000256" key="1">
    <source>
        <dbReference type="ARBA" id="ARBA00008682"/>
    </source>
</evidence>
<dbReference type="Gene3D" id="3.20.20.80">
    <property type="entry name" value="Glycosidases"/>
    <property type="match status" value="2"/>
</dbReference>
<dbReference type="SUPFAM" id="SSF51445">
    <property type="entry name" value="(Trans)glycosidases"/>
    <property type="match status" value="1"/>
</dbReference>
<dbReference type="EC" id="3.2.1.14" evidence="2"/>
<dbReference type="InterPro" id="IPR029070">
    <property type="entry name" value="Chitinase_insertion_sf"/>
</dbReference>
<dbReference type="PANTHER" id="PTHR11177">
    <property type="entry name" value="CHITINASE"/>
    <property type="match status" value="1"/>
</dbReference>
<dbReference type="Pfam" id="PF00187">
    <property type="entry name" value="Chitin_bind_1"/>
    <property type="match status" value="1"/>
</dbReference>
<feature type="domain" description="Chitin-binding type-1" evidence="6">
    <location>
        <begin position="280"/>
        <end position="323"/>
    </location>
</feature>
<comment type="caution">
    <text evidence="4">Lacks conserved residue(s) required for the propagation of feature annotation.</text>
</comment>
<dbReference type="PROSITE" id="PS00026">
    <property type="entry name" value="CHIT_BIND_I_1"/>
    <property type="match status" value="1"/>
</dbReference>
<proteinExistence type="inferred from homology"/>
<keyword evidence="4" id="KW-1015">Disulfide bond</keyword>
<dbReference type="Gene3D" id="3.30.60.10">
    <property type="entry name" value="Endochitinase-like"/>
    <property type="match status" value="1"/>
</dbReference>
<dbReference type="InterPro" id="IPR011583">
    <property type="entry name" value="Chitinase_II/V-like_cat"/>
</dbReference>
<sequence length="452" mass="49423">MYIDQYHLTDLPNKTVAAGIDTVIMAFANSSLFLTSAGNYTPFEPVSTMRARLDPGAKVLFAIGGWADTAGFAAGAATEDSRKEYAKNVAHTIERLGFDGVDCDWEYPGGNGADYKQNPNSNKTGEIETYPLLLAAIKEAIGDKELSIAVPGKQVDMIAYTKEQSPKIWEAVDYVNIMTYDLMNRRDTVTHHHTDLKGSLEAVDYYIEELGLSPCKALLGIAMYAKYFTLDPASPCETGLGCKTVLLEDETGADTGKSGPVTFEKANYAEAPANLTDSPDGSCGAAVGYRCGPGYCCSSYGFCGNGTDYCGTNCLSDYGRCDSVSISTLFKTAMANGVTDEENGAEYYYDKPNNVWWTWDTPELITLKFEKIIKARGLAGIFGWSGGEDSYDWSHILAMQAGVKSLSYQEFDPAYTLRPTHSSTPQGFPYIYDNKREGSRADKSRDHDRHQS</sequence>
<dbReference type="PROSITE" id="PS51910">
    <property type="entry name" value="GH18_2"/>
    <property type="match status" value="1"/>
</dbReference>
<keyword evidence="3 4" id="KW-0147">Chitin-binding</keyword>
<dbReference type="EMBL" id="JAUBYV010000008">
    <property type="protein sequence ID" value="KAK2625359.1"/>
    <property type="molecule type" value="Genomic_DNA"/>
</dbReference>
<evidence type="ECO:0000256" key="3">
    <source>
        <dbReference type="ARBA" id="ARBA00022669"/>
    </source>
</evidence>
<dbReference type="SUPFAM" id="SSF57016">
    <property type="entry name" value="Plant lectins/antimicrobial peptides"/>
    <property type="match status" value="1"/>
</dbReference>
<dbReference type="GO" id="GO:0005975">
    <property type="term" value="P:carbohydrate metabolic process"/>
    <property type="evidence" value="ECO:0007669"/>
    <property type="project" value="InterPro"/>
</dbReference>
<dbReference type="InterPro" id="IPR001002">
    <property type="entry name" value="Chitin-bd_1"/>
</dbReference>
<comment type="caution">
    <text evidence="8">The sequence shown here is derived from an EMBL/GenBank/DDBJ whole genome shotgun (WGS) entry which is preliminary data.</text>
</comment>
<dbReference type="PANTHER" id="PTHR11177:SF337">
    <property type="entry name" value="CHITINASE"/>
    <property type="match status" value="1"/>
</dbReference>
<dbReference type="InterPro" id="IPR036861">
    <property type="entry name" value="Endochitinase-like_sf"/>
</dbReference>
<dbReference type="Pfam" id="PF00704">
    <property type="entry name" value="Glyco_hydro_18"/>
    <property type="match status" value="1"/>
</dbReference>
<dbReference type="SMART" id="SM00270">
    <property type="entry name" value="ChtBD1"/>
    <property type="match status" value="1"/>
</dbReference>
<evidence type="ECO:0000259" key="7">
    <source>
        <dbReference type="PROSITE" id="PS51910"/>
    </source>
</evidence>
<reference evidence="8" key="1">
    <citation type="submission" date="2023-06" db="EMBL/GenBank/DDBJ databases">
        <title>Draft genome of Marssonina rosae.</title>
        <authorList>
            <person name="Cheng Q."/>
        </authorList>
    </citation>
    <scope>NUCLEOTIDE SEQUENCE</scope>
    <source>
        <strain evidence="8">R4</strain>
    </source>
</reference>
<dbReference type="InterPro" id="IPR017853">
    <property type="entry name" value="GH"/>
</dbReference>
<organism evidence="8 9">
    <name type="scientific">Diplocarpon rosae</name>
    <dbReference type="NCBI Taxonomy" id="946125"/>
    <lineage>
        <taxon>Eukaryota</taxon>
        <taxon>Fungi</taxon>
        <taxon>Dikarya</taxon>
        <taxon>Ascomycota</taxon>
        <taxon>Pezizomycotina</taxon>
        <taxon>Leotiomycetes</taxon>
        <taxon>Helotiales</taxon>
        <taxon>Drepanopezizaceae</taxon>
        <taxon>Diplocarpon</taxon>
    </lineage>
</organism>
<dbReference type="InterPro" id="IPR050314">
    <property type="entry name" value="Glycosyl_Hydrlase_18"/>
</dbReference>
<accession>A0AAD9SYN4</accession>
<dbReference type="GO" id="GO:0008843">
    <property type="term" value="F:endochitinase activity"/>
    <property type="evidence" value="ECO:0007669"/>
    <property type="project" value="UniProtKB-EC"/>
</dbReference>
<name>A0AAD9SYN4_9HELO</name>
<keyword evidence="9" id="KW-1185">Reference proteome</keyword>
<dbReference type="GO" id="GO:0006032">
    <property type="term" value="P:chitin catabolic process"/>
    <property type="evidence" value="ECO:0007669"/>
    <property type="project" value="TreeGrafter"/>
</dbReference>
<dbReference type="CDD" id="cd00035">
    <property type="entry name" value="ChtBD1"/>
    <property type="match status" value="1"/>
</dbReference>
<dbReference type="AlphaFoldDB" id="A0AAD9SYN4"/>
<dbReference type="InterPro" id="IPR001223">
    <property type="entry name" value="Glyco_hydro18_cat"/>
</dbReference>
<feature type="disulfide bond" evidence="4">
    <location>
        <begin position="296"/>
        <end position="310"/>
    </location>
</feature>
<evidence type="ECO:0000256" key="5">
    <source>
        <dbReference type="SAM" id="MobiDB-lite"/>
    </source>
</evidence>
<protein>
    <recommendedName>
        <fullName evidence="2">chitinase</fullName>
        <ecNumber evidence="2">3.2.1.14</ecNumber>
    </recommendedName>
</protein>
<dbReference type="InterPro" id="IPR018371">
    <property type="entry name" value="Chitin-binding_1_CS"/>
</dbReference>
<comment type="similarity">
    <text evidence="1">Belongs to the glycosyl hydrolase 18 family. Chitinase class V subfamily.</text>
</comment>
<evidence type="ECO:0000256" key="2">
    <source>
        <dbReference type="ARBA" id="ARBA00012729"/>
    </source>
</evidence>
<feature type="region of interest" description="Disordered" evidence="5">
    <location>
        <begin position="417"/>
        <end position="452"/>
    </location>
</feature>
<evidence type="ECO:0000256" key="4">
    <source>
        <dbReference type="PROSITE-ProRule" id="PRU00261"/>
    </source>
</evidence>
<evidence type="ECO:0000313" key="8">
    <source>
        <dbReference type="EMBL" id="KAK2625359.1"/>
    </source>
</evidence>
<dbReference type="Proteomes" id="UP001285354">
    <property type="component" value="Unassembled WGS sequence"/>
</dbReference>
<feature type="disulfide bond" evidence="4">
    <location>
        <begin position="291"/>
        <end position="303"/>
    </location>
</feature>
<dbReference type="SMART" id="SM00636">
    <property type="entry name" value="Glyco_18"/>
    <property type="match status" value="1"/>
</dbReference>
<evidence type="ECO:0000259" key="6">
    <source>
        <dbReference type="PROSITE" id="PS50941"/>
    </source>
</evidence>
<dbReference type="Gene3D" id="3.10.50.10">
    <property type="match status" value="1"/>
</dbReference>
<feature type="compositionally biased region" description="Basic and acidic residues" evidence="5">
    <location>
        <begin position="433"/>
        <end position="452"/>
    </location>
</feature>
<dbReference type="GO" id="GO:0005576">
    <property type="term" value="C:extracellular region"/>
    <property type="evidence" value="ECO:0007669"/>
    <property type="project" value="TreeGrafter"/>
</dbReference>
<dbReference type="CDD" id="cd00598">
    <property type="entry name" value="GH18_chitinase-like"/>
    <property type="match status" value="1"/>
</dbReference>
<dbReference type="GO" id="GO:0008061">
    <property type="term" value="F:chitin binding"/>
    <property type="evidence" value="ECO:0007669"/>
    <property type="project" value="UniProtKB-UniRule"/>
</dbReference>